<evidence type="ECO:0000313" key="2">
    <source>
        <dbReference type="EMBL" id="KAA2258756.1"/>
    </source>
</evidence>
<gene>
    <name evidence="2" type="ORF">F0L68_23280</name>
</gene>
<evidence type="ECO:0000256" key="1">
    <source>
        <dbReference type="SAM" id="Phobius"/>
    </source>
</evidence>
<keyword evidence="1" id="KW-1133">Transmembrane helix</keyword>
<keyword evidence="1" id="KW-0472">Membrane</keyword>
<proteinExistence type="predicted"/>
<dbReference type="AlphaFoldDB" id="A0A5B2X6C1"/>
<dbReference type="Proteomes" id="UP000323454">
    <property type="component" value="Unassembled WGS sequence"/>
</dbReference>
<feature type="transmembrane region" description="Helical" evidence="1">
    <location>
        <begin position="336"/>
        <end position="357"/>
    </location>
</feature>
<name>A0A5B2X6C1_9PSEU</name>
<sequence length="449" mass="48623">MAGDDLSPLERALFKAVAEGRILTCSDLKPAQLADSTEYVIRASVIRDVLRGRYVSNLDPRGLRIQGARVVGQLDLDGMDCPVGIGFYDCLFDEPMSMRHAYLPWLGMGGTHLPELSAELVRVEGNVRLVDGFTATASNDWGAVRLRAARIHGDLDCNGARLTNHAGPALHVQNAHIDGTVFLNNASFTASRVRHATVVLLGAQIGSDLFFRNTRLTNTDGGVVLDLRSASVETLSLPEDIIDSPIQLDGFTYHRLGRSTARWDRWVHWLRDLVPSYSAQPYQQLAAFHRAAGHEAIARRILIAQQDDLAVRGGLSKVARLQHRLKRLIVGYGYQSWRAVIGLAAVITLAIGVGLIAGHTEAAPGRPVATHTDKTVQPRTPCSIVEQVGLGVDRGLPVINTGIRDRCDIDTGSAVGQVLTAAAWLLQLAAWALATLVIAGYTGLIRKTP</sequence>
<reference evidence="2 3" key="1">
    <citation type="submission" date="2019-09" db="EMBL/GenBank/DDBJ databases">
        <title>Goodfellowia gen. nov., a new genus of the Pseudonocardineae related to Actinoalloteichus, containing Goodfellowia coeruleoviolacea gen. nov., comb. nov. gen. nov., comb. nov.</title>
        <authorList>
            <person name="Labeda D."/>
        </authorList>
    </citation>
    <scope>NUCLEOTIDE SEQUENCE [LARGE SCALE GENOMIC DNA]</scope>
    <source>
        <strain evidence="2 3">AN110305</strain>
    </source>
</reference>
<protein>
    <submittedName>
        <fullName evidence="2">Uncharacterized protein</fullName>
    </submittedName>
</protein>
<comment type="caution">
    <text evidence="2">The sequence shown here is derived from an EMBL/GenBank/DDBJ whole genome shotgun (WGS) entry which is preliminary data.</text>
</comment>
<dbReference type="EMBL" id="VUOB01000041">
    <property type="protein sequence ID" value="KAA2258756.1"/>
    <property type="molecule type" value="Genomic_DNA"/>
</dbReference>
<organism evidence="2 3">
    <name type="scientific">Solihabitans fulvus</name>
    <dbReference type="NCBI Taxonomy" id="1892852"/>
    <lineage>
        <taxon>Bacteria</taxon>
        <taxon>Bacillati</taxon>
        <taxon>Actinomycetota</taxon>
        <taxon>Actinomycetes</taxon>
        <taxon>Pseudonocardiales</taxon>
        <taxon>Pseudonocardiaceae</taxon>
        <taxon>Solihabitans</taxon>
    </lineage>
</organism>
<keyword evidence="3" id="KW-1185">Reference proteome</keyword>
<feature type="transmembrane region" description="Helical" evidence="1">
    <location>
        <begin position="421"/>
        <end position="444"/>
    </location>
</feature>
<dbReference type="RefSeq" id="WP_149851756.1">
    <property type="nucleotide sequence ID" value="NZ_VUOB01000041.1"/>
</dbReference>
<reference evidence="2 3" key="2">
    <citation type="submission" date="2019-09" db="EMBL/GenBank/DDBJ databases">
        <authorList>
            <person name="Jin C."/>
        </authorList>
    </citation>
    <scope>NUCLEOTIDE SEQUENCE [LARGE SCALE GENOMIC DNA]</scope>
    <source>
        <strain evidence="2 3">AN110305</strain>
    </source>
</reference>
<dbReference type="OrthoDB" id="5194370at2"/>
<accession>A0A5B2X6C1</accession>
<keyword evidence="1" id="KW-0812">Transmembrane</keyword>
<evidence type="ECO:0000313" key="3">
    <source>
        <dbReference type="Proteomes" id="UP000323454"/>
    </source>
</evidence>